<feature type="domain" description="C-type lectin" evidence="2">
    <location>
        <begin position="443"/>
        <end position="570"/>
    </location>
</feature>
<protein>
    <submittedName>
        <fullName evidence="4">C-type lectin domain-containing protein</fullName>
    </submittedName>
</protein>
<keyword evidence="1" id="KW-0812">Transmembrane</keyword>
<reference evidence="4" key="1">
    <citation type="submission" date="2022-11" db="UniProtKB">
        <authorList>
            <consortium name="WormBaseParasite"/>
        </authorList>
    </citation>
    <scope>IDENTIFICATION</scope>
</reference>
<keyword evidence="1" id="KW-0472">Membrane</keyword>
<evidence type="ECO:0000256" key="1">
    <source>
        <dbReference type="SAM" id="Phobius"/>
    </source>
</evidence>
<dbReference type="InterPro" id="IPR016186">
    <property type="entry name" value="C-type_lectin-like/link_sf"/>
</dbReference>
<dbReference type="CDD" id="cd00037">
    <property type="entry name" value="CLECT"/>
    <property type="match status" value="2"/>
</dbReference>
<accession>A0A914XEW0</accession>
<evidence type="ECO:0000313" key="4">
    <source>
        <dbReference type="WBParaSite" id="PSAMB.scaffold794size41289.g8777.t1"/>
    </source>
</evidence>
<dbReference type="SMART" id="SM00034">
    <property type="entry name" value="CLECT"/>
    <property type="match status" value="2"/>
</dbReference>
<dbReference type="InterPro" id="IPR001304">
    <property type="entry name" value="C-type_lectin-like"/>
</dbReference>
<proteinExistence type="predicted"/>
<organism evidence="3 4">
    <name type="scientific">Plectus sambesii</name>
    <dbReference type="NCBI Taxonomy" id="2011161"/>
    <lineage>
        <taxon>Eukaryota</taxon>
        <taxon>Metazoa</taxon>
        <taxon>Ecdysozoa</taxon>
        <taxon>Nematoda</taxon>
        <taxon>Chromadorea</taxon>
        <taxon>Plectida</taxon>
        <taxon>Plectina</taxon>
        <taxon>Plectoidea</taxon>
        <taxon>Plectidae</taxon>
        <taxon>Plectus</taxon>
    </lineage>
</organism>
<dbReference type="Gene3D" id="3.10.100.10">
    <property type="entry name" value="Mannose-Binding Protein A, subunit A"/>
    <property type="match status" value="2"/>
</dbReference>
<feature type="transmembrane region" description="Helical" evidence="1">
    <location>
        <begin position="47"/>
        <end position="64"/>
    </location>
</feature>
<sequence>MLDYATKTSILRAIFVIGGILALAALGAFVLAVVWGPSKFRQCPNMGLLFAALLAYLFVLSGFINGTNSIYLSTMSRPDCVPATTVKPIPGKTLDNLYLPSSSPSDNAFCKEYVAIKQNNPVVDALQLACEKQKQAIYANGSCYILHPKTTYFQAKISCRDLPGYYGHITRLTNENDRNLTDTLMTAANVSEVWVGVEYLPDPLNSKISHWYYTSIMQLDIAAEKLLWAEGYPVVYGWATYTQNIGLMDRPSAHPVSFICQYDKESEHEVSQLELYCLNISHITAVYYDGSCYYFNGGDIYNRTGCQAVEPFAANLAHSDTDIKWIITKTQLEANCESQTIGHTCSLFWQGMERISSCSNIASCVEQPRNSWFWVTSEGYKFPANQSIASHYWYYGEPAARDNDNDVAINCYLGTENININRAFQYNCQYRQKNNITKYQHNCLLSSNPSAYGYSSCFTLVRHATYFLAAKSQCTEFANGFLARVATVELARFLHVNLWSSHGIPSDMLLYTALSKQWLYANFNGTNTNVSDDWQHANNNTQIYEKCATLDVYGQVIITDCTKNRWFICQYPDPEGYKNDCSTPLTMEELVYWHP</sequence>
<dbReference type="AlphaFoldDB" id="A0A914XEW0"/>
<name>A0A914XEW0_9BILA</name>
<keyword evidence="3" id="KW-1185">Reference proteome</keyword>
<keyword evidence="1" id="KW-1133">Transmembrane helix</keyword>
<dbReference type="WBParaSite" id="PSAMB.scaffold794size41289.g8777.t1">
    <property type="protein sequence ID" value="PSAMB.scaffold794size41289.g8777.t1"/>
    <property type="gene ID" value="PSAMB.scaffold794size41289.g8777"/>
</dbReference>
<dbReference type="SUPFAM" id="SSF56436">
    <property type="entry name" value="C-type lectin-like"/>
    <property type="match status" value="2"/>
</dbReference>
<evidence type="ECO:0000313" key="3">
    <source>
        <dbReference type="Proteomes" id="UP000887566"/>
    </source>
</evidence>
<feature type="transmembrane region" description="Helical" evidence="1">
    <location>
        <begin position="12"/>
        <end position="35"/>
    </location>
</feature>
<dbReference type="Proteomes" id="UP000887566">
    <property type="component" value="Unplaced"/>
</dbReference>
<dbReference type="InterPro" id="IPR016187">
    <property type="entry name" value="CTDL_fold"/>
</dbReference>
<evidence type="ECO:0000259" key="2">
    <source>
        <dbReference type="SMART" id="SM00034"/>
    </source>
</evidence>
<feature type="domain" description="C-type lectin" evidence="2">
    <location>
        <begin position="130"/>
        <end position="261"/>
    </location>
</feature>